<name>A0A484AXF7_DRONA</name>
<gene>
    <name evidence="2" type="ORF">AWZ03_012900</name>
</gene>
<protein>
    <submittedName>
        <fullName evidence="2">Uncharacterized protein</fullName>
    </submittedName>
</protein>
<reference evidence="2 3" key="1">
    <citation type="journal article" date="2019" name="J. Hered.">
        <title>An Improved Genome Assembly for Drosophila navojoa, the Basal Species in the mojavensis Cluster.</title>
        <authorList>
            <person name="Vanderlinde T."/>
            <person name="Dupim E.G."/>
            <person name="Nazario-Yepiz N.O."/>
            <person name="Carvalho A.B."/>
        </authorList>
    </citation>
    <scope>NUCLEOTIDE SEQUENCE [LARGE SCALE GENOMIC DNA]</scope>
    <source>
        <strain evidence="2">Navoj_Jal97</strain>
        <tissue evidence="2">Whole organism</tissue>
    </source>
</reference>
<comment type="caution">
    <text evidence="2">The sequence shown here is derived from an EMBL/GenBank/DDBJ whole genome shotgun (WGS) entry which is preliminary data.</text>
</comment>
<evidence type="ECO:0000313" key="3">
    <source>
        <dbReference type="Proteomes" id="UP000295192"/>
    </source>
</evidence>
<evidence type="ECO:0000313" key="2">
    <source>
        <dbReference type="EMBL" id="TDG40682.1"/>
    </source>
</evidence>
<dbReference type="AlphaFoldDB" id="A0A484AXF7"/>
<organism evidence="2 3">
    <name type="scientific">Drosophila navojoa</name>
    <name type="common">Fruit fly</name>
    <dbReference type="NCBI Taxonomy" id="7232"/>
    <lineage>
        <taxon>Eukaryota</taxon>
        <taxon>Metazoa</taxon>
        <taxon>Ecdysozoa</taxon>
        <taxon>Arthropoda</taxon>
        <taxon>Hexapoda</taxon>
        <taxon>Insecta</taxon>
        <taxon>Pterygota</taxon>
        <taxon>Neoptera</taxon>
        <taxon>Endopterygota</taxon>
        <taxon>Diptera</taxon>
        <taxon>Brachycera</taxon>
        <taxon>Muscomorpha</taxon>
        <taxon>Ephydroidea</taxon>
        <taxon>Drosophilidae</taxon>
        <taxon>Drosophila</taxon>
    </lineage>
</organism>
<feature type="region of interest" description="Disordered" evidence="1">
    <location>
        <begin position="47"/>
        <end position="72"/>
    </location>
</feature>
<dbReference type="Proteomes" id="UP000295192">
    <property type="component" value="Unassembled WGS sequence"/>
</dbReference>
<accession>A0A484AXF7</accession>
<dbReference type="EMBL" id="LSRL02000508">
    <property type="protein sequence ID" value="TDG40682.1"/>
    <property type="molecule type" value="Genomic_DNA"/>
</dbReference>
<evidence type="ECO:0000256" key="1">
    <source>
        <dbReference type="SAM" id="MobiDB-lite"/>
    </source>
</evidence>
<keyword evidence="3" id="KW-1185">Reference proteome</keyword>
<sequence length="187" mass="21803">MEQNKYKYILLAFVFFALFAGYLARTLGVSEDEKRYFNYEDDDGERTMAKHRPSGPFGQGSRTLKGRNKKSHWDDFSSVGAILEDAEKESEEVQMAKLQEHMDDVGDDVYVDVDIDGKYVEGDGNRYPPVERSLSSLNSDWKMRAMLKKPKKPIARRVHNRIKDKPNYVDYDEPPRDLYEDRFLYGP</sequence>
<proteinExistence type="predicted"/>